<dbReference type="Proteomes" id="UP000808349">
    <property type="component" value="Unassembled WGS sequence"/>
</dbReference>
<protein>
    <submittedName>
        <fullName evidence="4">Outer membrane beta-barrel protein</fullName>
    </submittedName>
</protein>
<comment type="caution">
    <text evidence="4">The sequence shown here is derived from an EMBL/GenBank/DDBJ whole genome shotgun (WGS) entry which is preliminary data.</text>
</comment>
<reference evidence="4 5" key="1">
    <citation type="submission" date="2020-10" db="EMBL/GenBank/DDBJ databases">
        <title>Connecting structure to function with the recovery of over 1000 high-quality activated sludge metagenome-assembled genomes encoding full-length rRNA genes using long-read sequencing.</title>
        <authorList>
            <person name="Singleton C.M."/>
            <person name="Petriglieri F."/>
            <person name="Kristensen J.M."/>
            <person name="Kirkegaard R.H."/>
            <person name="Michaelsen T.Y."/>
            <person name="Andersen M.H."/>
            <person name="Karst S.M."/>
            <person name="Dueholm M.S."/>
            <person name="Nielsen P.H."/>
            <person name="Albertsen M."/>
        </authorList>
    </citation>
    <scope>NUCLEOTIDE SEQUENCE [LARGE SCALE GENOMIC DNA]</scope>
    <source>
        <strain evidence="4">Ribe_18-Q3-R11-54_BAT3C.373</strain>
    </source>
</reference>
<evidence type="ECO:0000256" key="2">
    <source>
        <dbReference type="SAM" id="Phobius"/>
    </source>
</evidence>
<dbReference type="Pfam" id="PF13568">
    <property type="entry name" value="OMP_b-brl_2"/>
    <property type="match status" value="1"/>
</dbReference>
<evidence type="ECO:0000256" key="1">
    <source>
        <dbReference type="SAM" id="MobiDB-lite"/>
    </source>
</evidence>
<name>A0A9D7SC36_9BACT</name>
<evidence type="ECO:0000313" key="4">
    <source>
        <dbReference type="EMBL" id="MBK9718459.1"/>
    </source>
</evidence>
<evidence type="ECO:0000259" key="3">
    <source>
        <dbReference type="Pfam" id="PF13568"/>
    </source>
</evidence>
<dbReference type="InterPro" id="IPR025665">
    <property type="entry name" value="Beta-barrel_OMP_2"/>
</dbReference>
<feature type="domain" description="Outer membrane protein beta-barrel" evidence="3">
    <location>
        <begin position="226"/>
        <end position="395"/>
    </location>
</feature>
<feature type="transmembrane region" description="Helical" evidence="2">
    <location>
        <begin position="32"/>
        <end position="52"/>
    </location>
</feature>
<dbReference type="EMBL" id="JADKFW010000010">
    <property type="protein sequence ID" value="MBK9718459.1"/>
    <property type="molecule type" value="Genomic_DNA"/>
</dbReference>
<keyword evidence="2" id="KW-0472">Membrane</keyword>
<evidence type="ECO:0000313" key="5">
    <source>
        <dbReference type="Proteomes" id="UP000808349"/>
    </source>
</evidence>
<keyword evidence="2" id="KW-1133">Transmembrane helix</keyword>
<organism evidence="4 5">
    <name type="scientific">Candidatus Defluviibacterium haderslevense</name>
    <dbReference type="NCBI Taxonomy" id="2981993"/>
    <lineage>
        <taxon>Bacteria</taxon>
        <taxon>Pseudomonadati</taxon>
        <taxon>Bacteroidota</taxon>
        <taxon>Saprospiria</taxon>
        <taxon>Saprospirales</taxon>
        <taxon>Saprospiraceae</taxon>
        <taxon>Candidatus Defluviibacterium</taxon>
    </lineage>
</organism>
<accession>A0A9D7SC36</accession>
<sequence>MNNHITDLEQEGWTKMHALLDQKMPVKKSKRLIWLWLWIPLVIGSSITYKYLSTSNVIHDNKNIVTIKKNTNLNSKAIIANHSNENVKPSVHSNLKNHSGTTDNIYSEKNNSRQAGQISKTGLNKDRQSASQNNVLLNSYNETHNTFTKSLTYDSIATMAIQPLEKRSNLEWHILPMKTVELTSSNNNSRFLPSAKIALDILPSTINKSKPKIKFGIQLGFNTYTQLHQLSFNPGVCVNIPLHNKHSISINPGLNVQKNNFLIFDGAQNEPLNYIINNFAQNELKVFEDAFKNTKQTSDSFQVIYKKYLFQFQIPIYYSYTFNRHWKGHIGTKLNISLNQLSQFKSNDFIQYNSKNIQRWSARPIDYFLLMGADYYINNSWGIGLDYAYGFQKTIAQQQAVPNTSSPSPNSSAFGFAYKKLDHLNFSLKYRF</sequence>
<gene>
    <name evidence="4" type="ORF">IPO85_13300</name>
</gene>
<dbReference type="AlphaFoldDB" id="A0A9D7SC36"/>
<feature type="region of interest" description="Disordered" evidence="1">
    <location>
        <begin position="87"/>
        <end position="130"/>
    </location>
</feature>
<proteinExistence type="predicted"/>
<feature type="compositionally biased region" description="Polar residues" evidence="1">
    <location>
        <begin position="87"/>
        <end position="122"/>
    </location>
</feature>
<keyword evidence="2" id="KW-0812">Transmembrane</keyword>